<accession>A0AAW4Z4W1</accession>
<proteinExistence type="predicted"/>
<keyword evidence="1" id="KW-1133">Transmembrane helix</keyword>
<feature type="transmembrane region" description="Helical" evidence="1">
    <location>
        <begin position="38"/>
        <end position="62"/>
    </location>
</feature>
<evidence type="ECO:0008006" key="4">
    <source>
        <dbReference type="Google" id="ProtNLM"/>
    </source>
</evidence>
<evidence type="ECO:0000313" key="2">
    <source>
        <dbReference type="EMBL" id="MCE9237775.1"/>
    </source>
</evidence>
<sequence length="131" mass="14551">MKNWIKSYWNNCLSIAAIICSVTALIRCEPFAFTDSCLSWVIGISIALTSIGVVIVLGYQIYNSATLDKRMKEMFDERTNKVKEDLSISAARASAATLYQATGIGIKVDYATKDFSGMIRTLKTMLEYAIN</sequence>
<name>A0AAW4Z4W1_BACT4</name>
<organism evidence="2 3">
    <name type="scientific">Bacteroides thetaiotaomicron</name>
    <dbReference type="NCBI Taxonomy" id="818"/>
    <lineage>
        <taxon>Bacteria</taxon>
        <taxon>Pseudomonadati</taxon>
        <taxon>Bacteroidota</taxon>
        <taxon>Bacteroidia</taxon>
        <taxon>Bacteroidales</taxon>
        <taxon>Bacteroidaceae</taxon>
        <taxon>Bacteroides</taxon>
    </lineage>
</organism>
<keyword evidence="1" id="KW-0812">Transmembrane</keyword>
<evidence type="ECO:0000256" key="1">
    <source>
        <dbReference type="SAM" id="Phobius"/>
    </source>
</evidence>
<gene>
    <name evidence="2" type="ORF">K0H07_11525</name>
</gene>
<protein>
    <recommendedName>
        <fullName evidence="4">Phage holin family protein</fullName>
    </recommendedName>
</protein>
<keyword evidence="1" id="KW-0472">Membrane</keyword>
<dbReference type="AlphaFoldDB" id="A0AAW4Z4W1"/>
<dbReference type="Proteomes" id="UP001200544">
    <property type="component" value="Unassembled WGS sequence"/>
</dbReference>
<reference evidence="2" key="1">
    <citation type="submission" date="2021-07" db="EMBL/GenBank/DDBJ databases">
        <title>Comparative genomics of Bacteroides fragilis group isolates reveals species-dependent resistance mechanisms and validates clinical tools for resistance prediction.</title>
        <authorList>
            <person name="Wallace M.J."/>
            <person name="Jean S."/>
            <person name="Wallace M.A."/>
            <person name="Carey-Ann B.D."/>
            <person name="Dantas G."/>
        </authorList>
    </citation>
    <scope>NUCLEOTIDE SEQUENCE</scope>
    <source>
        <strain evidence="2">BJH_160</strain>
    </source>
</reference>
<evidence type="ECO:0000313" key="3">
    <source>
        <dbReference type="Proteomes" id="UP001200544"/>
    </source>
</evidence>
<dbReference type="EMBL" id="JAHYQA010000005">
    <property type="protein sequence ID" value="MCE9237775.1"/>
    <property type="molecule type" value="Genomic_DNA"/>
</dbReference>
<comment type="caution">
    <text evidence="2">The sequence shown here is derived from an EMBL/GenBank/DDBJ whole genome shotgun (WGS) entry which is preliminary data.</text>
</comment>
<dbReference type="RefSeq" id="WP_217741462.1">
    <property type="nucleotide sequence ID" value="NZ_BAABZI010000001.1"/>
</dbReference>